<dbReference type="OrthoDB" id="298939at2759"/>
<feature type="compositionally biased region" description="Basic and acidic residues" evidence="1">
    <location>
        <begin position="1004"/>
        <end position="1034"/>
    </location>
</feature>
<dbReference type="STRING" id="1890683.A0A427YNJ9"/>
<feature type="compositionally biased region" description="Basic and acidic residues" evidence="1">
    <location>
        <begin position="1138"/>
        <end position="1151"/>
    </location>
</feature>
<evidence type="ECO:0000259" key="2">
    <source>
        <dbReference type="Pfam" id="PF00339"/>
    </source>
</evidence>
<reference evidence="3 4" key="1">
    <citation type="submission" date="2018-11" db="EMBL/GenBank/DDBJ databases">
        <title>Genome sequence of Saitozyma podzolica DSM 27192.</title>
        <authorList>
            <person name="Aliyu H."/>
            <person name="Gorte O."/>
            <person name="Ochsenreither K."/>
        </authorList>
    </citation>
    <scope>NUCLEOTIDE SEQUENCE [LARGE SCALE GENOMIC DNA]</scope>
    <source>
        <strain evidence="3 4">DSM 27192</strain>
    </source>
</reference>
<feature type="region of interest" description="Disordered" evidence="1">
    <location>
        <begin position="1112"/>
        <end position="1174"/>
    </location>
</feature>
<feature type="compositionally biased region" description="Polar residues" evidence="1">
    <location>
        <begin position="588"/>
        <end position="599"/>
    </location>
</feature>
<feature type="region of interest" description="Disordered" evidence="1">
    <location>
        <begin position="437"/>
        <end position="458"/>
    </location>
</feature>
<dbReference type="Gene3D" id="2.60.40.640">
    <property type="match status" value="1"/>
</dbReference>
<feature type="region of interest" description="Disordered" evidence="1">
    <location>
        <begin position="901"/>
        <end position="986"/>
    </location>
</feature>
<dbReference type="InterPro" id="IPR014752">
    <property type="entry name" value="Arrestin-like_C"/>
</dbReference>
<feature type="region of interest" description="Disordered" evidence="1">
    <location>
        <begin position="576"/>
        <end position="617"/>
    </location>
</feature>
<evidence type="ECO:0000256" key="1">
    <source>
        <dbReference type="SAM" id="MobiDB-lite"/>
    </source>
</evidence>
<gene>
    <name evidence="3" type="ORF">EHS25_008154</name>
</gene>
<dbReference type="AlphaFoldDB" id="A0A427YNJ9"/>
<feature type="compositionally biased region" description="Basic and acidic residues" evidence="1">
    <location>
        <begin position="1112"/>
        <end position="1123"/>
    </location>
</feature>
<feature type="compositionally biased region" description="Low complexity" evidence="1">
    <location>
        <begin position="576"/>
        <end position="587"/>
    </location>
</feature>
<name>A0A427YNJ9_9TREE</name>
<dbReference type="EMBL" id="RSCD01000005">
    <property type="protein sequence ID" value="RSH92708.1"/>
    <property type="molecule type" value="Genomic_DNA"/>
</dbReference>
<feature type="region of interest" description="Disordered" evidence="1">
    <location>
        <begin position="403"/>
        <end position="422"/>
    </location>
</feature>
<feature type="compositionally biased region" description="Basic and acidic residues" evidence="1">
    <location>
        <begin position="1165"/>
        <end position="1174"/>
    </location>
</feature>
<comment type="caution">
    <text evidence="3">The sequence shown here is derived from an EMBL/GenBank/DDBJ whole genome shotgun (WGS) entry which is preliminary data.</text>
</comment>
<feature type="compositionally biased region" description="Pro residues" evidence="1">
    <location>
        <begin position="523"/>
        <end position="533"/>
    </location>
</feature>
<keyword evidence="4" id="KW-1185">Reference proteome</keyword>
<feature type="compositionally biased region" description="Low complexity" evidence="1">
    <location>
        <begin position="1039"/>
        <end position="1053"/>
    </location>
</feature>
<protein>
    <recommendedName>
        <fullName evidence="2">Arrestin-like N-terminal domain-containing protein</fullName>
    </recommendedName>
</protein>
<sequence length="1174" mass="125865">MSRAELPHTIASHPSLSLSLSLPADDISGEAVFLAGGELGGFLQLQCSGGIGLSRIEVELVGREGECEDEGWSGSANDLPVGGAIPRSAGPGLPPSNACQEISHNDSALRDYLPARRGKTSFPISIPLPTSLPTSFTSPHASIVYTLHATAHLVDEHRKAVLVASRAVTVLQPVSGMAAELAEGVAVEEVRLGPMQGGGRVRVEARSAGLGCWAVEGGRGSVGVAISNATAYETGEPRLHLIQVVRVRASATGQKSEVQHLVHQAVFRGPTYITAPTSESVFYLDFPLSHGLRSVPDMSTTNQVPHAGQADQAIDVHFVVAVTVPICIEPPQQVVVQLPIHIFHPTALPPDMWLVAHSFLAETRHRESAANQYRTRPPNIPPRTLRRWSAPLQTVKDLLSPVFRQPQTPPAPQWQGWGGAPSPSTSFPDLFEQFPSYLSDHQTTGSPQLSSISGLPSQSPSSHPYSPYFVARPSYPFTELSAAPSSPNALAARAHPPPSFPRQELTPVAVRVPHAQVTLSPPILSPKPMPLADPPTADDEHEVATSVDPSSASLKRLSPATIKSLEALAALEISPVQDQSSPQSVSPKTTAQACDSFTPTMRGPNDSGAASPRSVEVDSPRIDKTLPYLPHPSRAEVVKLDTGPPTRSVIGMFVHSPGIASPDVEGARTSRGAERRVTSVRRHDRVASEAAAVESGDEHGEVETKAKAKAAMLPAIVAFPSAKSPARTSMVTAPGGLHDTHKPSGLSKPVARVPSARIRDAARRLSAGAIQPPARESESAKELRDLQGVARARVQVWLRNHGEAPRKKVVTGEISPRVSETPKVEHNLDRARWIGTSTRVSAEGAGRKMESRVASAMHDIRPSVIDRMIKDQPGASALPTIVRNPDPFAASAVFNSTAVRAKEAPGRSPGHSPHTSLIKNTDADPADQKPSKPKFEPPEPAEPAAPRIQLDDEPATLRSFGSPVNLPPGVVIDSDPHRSARGGRGGVVTSIRDRWAGIIVPKSYKPDRKGDRKGERKGERKGDREGTDDIEHQQHKQPQHQSQYHQPQQPQIPRTDAKRPKRHSMPVPVRQPMVSPAEVQLGRTKQAMVESAASLARPKQTHTHWMIRDLGQRRFDRESKSDDGQGNLRGGGAAKGKGNKEGTKRVTKDGGEGIVLGRLRGLVEQYERQSTRAT</sequence>
<feature type="domain" description="Arrestin-like N-terminal" evidence="2">
    <location>
        <begin position="108"/>
        <end position="174"/>
    </location>
</feature>
<proteinExistence type="predicted"/>
<feature type="compositionally biased region" description="Low complexity" evidence="1">
    <location>
        <begin position="445"/>
        <end position="458"/>
    </location>
</feature>
<organism evidence="3 4">
    <name type="scientific">Saitozyma podzolica</name>
    <dbReference type="NCBI Taxonomy" id="1890683"/>
    <lineage>
        <taxon>Eukaryota</taxon>
        <taxon>Fungi</taxon>
        <taxon>Dikarya</taxon>
        <taxon>Basidiomycota</taxon>
        <taxon>Agaricomycotina</taxon>
        <taxon>Tremellomycetes</taxon>
        <taxon>Tremellales</taxon>
        <taxon>Trimorphomycetaceae</taxon>
        <taxon>Saitozyma</taxon>
    </lineage>
</organism>
<accession>A0A427YNJ9</accession>
<feature type="region of interest" description="Disordered" evidence="1">
    <location>
        <begin position="999"/>
        <end position="1086"/>
    </location>
</feature>
<feature type="region of interest" description="Disordered" evidence="1">
    <location>
        <begin position="519"/>
        <end position="551"/>
    </location>
</feature>
<dbReference type="Pfam" id="PF00339">
    <property type="entry name" value="Arrestin_N"/>
    <property type="match status" value="1"/>
</dbReference>
<dbReference type="Proteomes" id="UP000279259">
    <property type="component" value="Unassembled WGS sequence"/>
</dbReference>
<evidence type="ECO:0000313" key="4">
    <source>
        <dbReference type="Proteomes" id="UP000279259"/>
    </source>
</evidence>
<evidence type="ECO:0000313" key="3">
    <source>
        <dbReference type="EMBL" id="RSH92708.1"/>
    </source>
</evidence>
<feature type="compositionally biased region" description="Basic and acidic residues" evidence="1">
    <location>
        <begin position="926"/>
        <end position="937"/>
    </location>
</feature>
<dbReference type="InterPro" id="IPR011021">
    <property type="entry name" value="Arrestin-like_N"/>
</dbReference>